<evidence type="ECO:0000259" key="1">
    <source>
        <dbReference type="Pfam" id="PF01909"/>
    </source>
</evidence>
<evidence type="ECO:0000313" key="2">
    <source>
        <dbReference type="EMBL" id="UYP46024.1"/>
    </source>
</evidence>
<protein>
    <recommendedName>
        <fullName evidence="1">Polymerase nucleotidyl transferase domain-containing protein</fullName>
    </recommendedName>
</protein>
<accession>A0ABY6HU04</accession>
<dbReference type="InterPro" id="IPR002934">
    <property type="entry name" value="Polymerase_NTP_transf_dom"/>
</dbReference>
<evidence type="ECO:0000313" key="3">
    <source>
        <dbReference type="Proteomes" id="UP001208689"/>
    </source>
</evidence>
<dbReference type="InterPro" id="IPR043519">
    <property type="entry name" value="NT_sf"/>
</dbReference>
<dbReference type="Proteomes" id="UP001208689">
    <property type="component" value="Chromosome"/>
</dbReference>
<gene>
    <name evidence="2" type="ORF">NEF87_002309</name>
</gene>
<dbReference type="EMBL" id="CP104013">
    <property type="protein sequence ID" value="UYP46024.1"/>
    <property type="molecule type" value="Genomic_DNA"/>
</dbReference>
<dbReference type="Pfam" id="PF01909">
    <property type="entry name" value="NTP_transf_2"/>
    <property type="match status" value="1"/>
</dbReference>
<organism evidence="2 3">
    <name type="scientific">Candidatus Lokiarchaeum ossiferum</name>
    <dbReference type="NCBI Taxonomy" id="2951803"/>
    <lineage>
        <taxon>Archaea</taxon>
        <taxon>Promethearchaeati</taxon>
        <taxon>Promethearchaeota</taxon>
        <taxon>Promethearchaeia</taxon>
        <taxon>Promethearchaeales</taxon>
        <taxon>Promethearchaeaceae</taxon>
        <taxon>Candidatus Lokiarchaeum</taxon>
    </lineage>
</organism>
<dbReference type="Gene3D" id="3.30.460.10">
    <property type="entry name" value="Beta Polymerase, domain 2"/>
    <property type="match status" value="1"/>
</dbReference>
<proteinExistence type="predicted"/>
<name>A0ABY6HU04_9ARCH</name>
<sequence>MGDLQPWEKALNKFLTKWKYQQKTVGVLVCGSFITGSPTKQSDLDVHIVLSADTSFRERGNQIVDGILIEYFANPPAQIEQYFKEDFESYSRVAMVQFLTGYIISDPHGIVHQLKVKAKEWFDRPLPSLNESMLELEKYSLWDMRDNLIALNAGKSPSFFCSFHYYLFKLVDLYRKYLGYDVIKPDKIYEIFTSQSYRRKYLLPPFPDEEFGNLVVQALQVTSDGERVDIFTELVNHIFKQWKGFTIHGWEFHSPLSI</sequence>
<feature type="domain" description="Polymerase nucleotidyl transferase" evidence="1">
    <location>
        <begin position="12"/>
        <end position="74"/>
    </location>
</feature>
<keyword evidence="3" id="KW-1185">Reference proteome</keyword>
<dbReference type="SUPFAM" id="SSF81301">
    <property type="entry name" value="Nucleotidyltransferase"/>
    <property type="match status" value="1"/>
</dbReference>
<reference evidence="2" key="1">
    <citation type="submission" date="2022-09" db="EMBL/GenBank/DDBJ databases">
        <title>Actin cytoskeleton and complex cell architecture in an #Asgard archaeon.</title>
        <authorList>
            <person name="Ponce Toledo R.I."/>
            <person name="Schleper C."/>
            <person name="Rodrigues Oliveira T."/>
            <person name="Wollweber F."/>
            <person name="Xu J."/>
            <person name="Rittmann S."/>
            <person name="Klingl A."/>
            <person name="Pilhofer M."/>
        </authorList>
    </citation>
    <scope>NUCLEOTIDE SEQUENCE</scope>
    <source>
        <strain evidence="2">B-35</strain>
    </source>
</reference>